<evidence type="ECO:0000259" key="2">
    <source>
        <dbReference type="Pfam" id="PF01266"/>
    </source>
</evidence>
<dbReference type="EMBL" id="JANDBD010000011">
    <property type="protein sequence ID" value="MCP9275466.1"/>
    <property type="molecule type" value="Genomic_DNA"/>
</dbReference>
<dbReference type="InterPro" id="IPR050464">
    <property type="entry name" value="Zeta_carotene_desat/Oxidored"/>
</dbReference>
<gene>
    <name evidence="3" type="ORF">NM203_25070</name>
</gene>
<dbReference type="Pfam" id="PF01266">
    <property type="entry name" value="DAO"/>
    <property type="match status" value="1"/>
</dbReference>
<dbReference type="PANTHER" id="PTHR42923">
    <property type="entry name" value="PROTOPORPHYRINOGEN OXIDASE"/>
    <property type="match status" value="1"/>
</dbReference>
<feature type="region of interest" description="Disordered" evidence="1">
    <location>
        <begin position="827"/>
        <end position="945"/>
    </location>
</feature>
<evidence type="ECO:0000313" key="4">
    <source>
        <dbReference type="Proteomes" id="UP001651690"/>
    </source>
</evidence>
<keyword evidence="4" id="KW-1185">Reference proteome</keyword>
<feature type="region of interest" description="Disordered" evidence="1">
    <location>
        <begin position="958"/>
        <end position="983"/>
    </location>
</feature>
<name>A0ABT1M8H9_9MYCO</name>
<feature type="compositionally biased region" description="Low complexity" evidence="1">
    <location>
        <begin position="842"/>
        <end position="853"/>
    </location>
</feature>
<feature type="compositionally biased region" description="Basic and acidic residues" evidence="1">
    <location>
        <begin position="910"/>
        <end position="921"/>
    </location>
</feature>
<evidence type="ECO:0000313" key="3">
    <source>
        <dbReference type="EMBL" id="MCP9275466.1"/>
    </source>
</evidence>
<dbReference type="PANTHER" id="PTHR42923:SF46">
    <property type="entry name" value="AMINE OXIDASE"/>
    <property type="match status" value="1"/>
</dbReference>
<comment type="caution">
    <text evidence="3">The sequence shown here is derived from an EMBL/GenBank/DDBJ whole genome shotgun (WGS) entry which is preliminary data.</text>
</comment>
<feature type="domain" description="FAD dependent oxidoreductase" evidence="2">
    <location>
        <begin position="17"/>
        <end position="47"/>
    </location>
</feature>
<dbReference type="SUPFAM" id="SSF51905">
    <property type="entry name" value="FAD/NAD(P)-binding domain"/>
    <property type="match status" value="1"/>
</dbReference>
<dbReference type="InterPro" id="IPR006076">
    <property type="entry name" value="FAD-dep_OxRdtase"/>
</dbReference>
<protein>
    <submittedName>
        <fullName evidence="3">FAD-dependent oxidoreductase</fullName>
    </submittedName>
</protein>
<sequence length="1062" mass="116417">MTECITTPASCARRPTVAVLGAGIAGLTAAHELAERGFDVTVYEPRRDERNGIGVEPPGYYPPVKLGGLAASQYSTVGTQDGSPAELRPFPGRRGTPPTPGRAIAGEHGFRFFPAYYLHTWDLFQRIPTYEPVASARGDVTWQATSRTVMDNVKRVITQGTTLKGHENLVFPREAPRSQVESRDVNKQLRQLGFTSDDITKFLSRILRYLATSPLRRATELQNISAYDFFVGRDKPGDPRRITYSPRFEKYLLEMPRVLAAFDSRWGDARTNITTFLQLQLQLDRRDNKADGVLNGPTTEAWFDHWYRHLVNLGVRFVHGSVDHIEPLAARPDLPPHLRPRVRITLADGSTVTPDYTVVAVDAPAAERISAPMRASGTGGAAAKLDGFTTFAPPSDGPLTPGHARSAARRNPYAMDEMGRKPWDRFQTLAGIQYFFDTEFQLIRGHMYYSGSEWGLSSINQHGMWEKRPTLLRDGHISVLSVDIGDFNAVSSHLGKAARDCTADEIAAEVWRQIAAAVTDTVDNTPEGLLPWPSWYALDQGLIMAGGPGQGGGRATHNLTPYLVPIVGDWDNRPGRDPWNPHNTSLQDIPPEDVWLDDLELRNVWQARHGGYFVHNNSVVFAGTWARTFTRMTSMEAAGESARHAVNAILDHYVWVTSNGADRREHTSLNWRFPFGFIDQGFSSPVRMPSPAGDYCYVFDIENREPAETRELRILDGDRCERSQPHPLDSPFPPPVSTPECSPPGPNGGHPMMPSPFDDNQQLTTYVNALRQLLEPLTSATTGQPTPPNPFAQGQNSLLPPAPADYSQQLFSYLQAWRQYLENSVGTPLAPASPQPPHGNRAAPAQSPSAMAPTRVDRRQNAVDPRGGGQIGDPNANYEDLVKSPEPHTHRDTASTPSTALTPPAPPTPPKHERGQNERGSTRLPTGEGPSLYSTSAASGATPPQEIIKMSRSSLLGGERAAELQPSAPGRLQNAEIGDGSMGTDREIGVVTVGPVMDLSKYNLSPALHEDRSFITSNDLASLFQAPPATAVTSSTTRHFGTAHARISEAVAQHEESNVQPD</sequence>
<feature type="compositionally biased region" description="Pro residues" evidence="1">
    <location>
        <begin position="728"/>
        <end position="746"/>
    </location>
</feature>
<dbReference type="Gene3D" id="3.50.50.60">
    <property type="entry name" value="FAD/NAD(P)-binding domain"/>
    <property type="match status" value="1"/>
</dbReference>
<feature type="region of interest" description="Disordered" evidence="1">
    <location>
        <begin position="77"/>
        <end position="99"/>
    </location>
</feature>
<reference evidence="3 4" key="1">
    <citation type="submission" date="2022-06" db="EMBL/GenBank/DDBJ databases">
        <title>Mycolicibacterium sp. CAU 1645 isolated from seawater.</title>
        <authorList>
            <person name="Kim W."/>
        </authorList>
    </citation>
    <scope>NUCLEOTIDE SEQUENCE [LARGE SCALE GENOMIC DNA]</scope>
    <source>
        <strain evidence="3 4">CAU 1645</strain>
    </source>
</reference>
<feature type="region of interest" description="Disordered" evidence="1">
    <location>
        <begin position="779"/>
        <end position="803"/>
    </location>
</feature>
<evidence type="ECO:0000256" key="1">
    <source>
        <dbReference type="SAM" id="MobiDB-lite"/>
    </source>
</evidence>
<feature type="region of interest" description="Disordered" evidence="1">
    <location>
        <begin position="720"/>
        <end position="755"/>
    </location>
</feature>
<proteinExistence type="predicted"/>
<dbReference type="RefSeq" id="WP_255063307.1">
    <property type="nucleotide sequence ID" value="NZ_JANDBD010000011.1"/>
</dbReference>
<dbReference type="InterPro" id="IPR036188">
    <property type="entry name" value="FAD/NAD-bd_sf"/>
</dbReference>
<dbReference type="Proteomes" id="UP001651690">
    <property type="component" value="Unassembled WGS sequence"/>
</dbReference>
<accession>A0ABT1M8H9</accession>
<organism evidence="3 4">
    <name type="scientific">Mycolicibacterium arenosum</name>
    <dbReference type="NCBI Taxonomy" id="2952157"/>
    <lineage>
        <taxon>Bacteria</taxon>
        <taxon>Bacillati</taxon>
        <taxon>Actinomycetota</taxon>
        <taxon>Actinomycetes</taxon>
        <taxon>Mycobacteriales</taxon>
        <taxon>Mycobacteriaceae</taxon>
        <taxon>Mycolicibacterium</taxon>
    </lineage>
</organism>
<feature type="compositionally biased region" description="Basic and acidic residues" evidence="1">
    <location>
        <begin position="880"/>
        <end position="893"/>
    </location>
</feature>